<protein>
    <submittedName>
        <fullName evidence="2">Uncharacterized protein</fullName>
    </submittedName>
</protein>
<name>A0ABD1ZKM0_9MARC</name>
<keyword evidence="3" id="KW-1185">Reference proteome</keyword>
<dbReference type="EMBL" id="JBHFFA010000001">
    <property type="protein sequence ID" value="KAL2651918.1"/>
    <property type="molecule type" value="Genomic_DNA"/>
</dbReference>
<evidence type="ECO:0000256" key="1">
    <source>
        <dbReference type="SAM" id="MobiDB-lite"/>
    </source>
</evidence>
<sequence>MQARKRKEVATNISSKHCEPRATQGRKEPNPTAGVRWCRCLRWDADASSMGDLLSTVWILRWVNRNPHSCAIALILVGSIIWRRAWLDDDGCRGLLLFSKLSDLGCSFPF</sequence>
<reference evidence="2 3" key="1">
    <citation type="submission" date="2024-09" db="EMBL/GenBank/DDBJ databases">
        <title>Chromosome-scale assembly of Riccia fluitans.</title>
        <authorList>
            <person name="Paukszto L."/>
            <person name="Sawicki J."/>
            <person name="Karawczyk K."/>
            <person name="Piernik-Szablinska J."/>
            <person name="Szczecinska M."/>
            <person name="Mazdziarz M."/>
        </authorList>
    </citation>
    <scope>NUCLEOTIDE SEQUENCE [LARGE SCALE GENOMIC DNA]</scope>
    <source>
        <strain evidence="2">Rf_01</strain>
        <tissue evidence="2">Aerial parts of the thallus</tissue>
    </source>
</reference>
<gene>
    <name evidence="2" type="ORF">R1flu_020046</name>
</gene>
<comment type="caution">
    <text evidence="2">The sequence shown here is derived from an EMBL/GenBank/DDBJ whole genome shotgun (WGS) entry which is preliminary data.</text>
</comment>
<evidence type="ECO:0000313" key="2">
    <source>
        <dbReference type="EMBL" id="KAL2651918.1"/>
    </source>
</evidence>
<feature type="region of interest" description="Disordered" evidence="1">
    <location>
        <begin position="1"/>
        <end position="32"/>
    </location>
</feature>
<dbReference type="AlphaFoldDB" id="A0ABD1ZKM0"/>
<proteinExistence type="predicted"/>
<organism evidence="2 3">
    <name type="scientific">Riccia fluitans</name>
    <dbReference type="NCBI Taxonomy" id="41844"/>
    <lineage>
        <taxon>Eukaryota</taxon>
        <taxon>Viridiplantae</taxon>
        <taxon>Streptophyta</taxon>
        <taxon>Embryophyta</taxon>
        <taxon>Marchantiophyta</taxon>
        <taxon>Marchantiopsida</taxon>
        <taxon>Marchantiidae</taxon>
        <taxon>Marchantiales</taxon>
        <taxon>Ricciaceae</taxon>
        <taxon>Riccia</taxon>
    </lineage>
</organism>
<feature type="compositionally biased region" description="Basic and acidic residues" evidence="1">
    <location>
        <begin position="16"/>
        <end position="29"/>
    </location>
</feature>
<dbReference type="Proteomes" id="UP001605036">
    <property type="component" value="Unassembled WGS sequence"/>
</dbReference>
<accession>A0ABD1ZKM0</accession>
<evidence type="ECO:0000313" key="3">
    <source>
        <dbReference type="Proteomes" id="UP001605036"/>
    </source>
</evidence>